<evidence type="ECO:0000313" key="2">
    <source>
        <dbReference type="EMBL" id="MYM93951.1"/>
    </source>
</evidence>
<organism evidence="2 3">
    <name type="scientific">Duganella vulcania</name>
    <dbReference type="NCBI Taxonomy" id="2692166"/>
    <lineage>
        <taxon>Bacteria</taxon>
        <taxon>Pseudomonadati</taxon>
        <taxon>Pseudomonadota</taxon>
        <taxon>Betaproteobacteria</taxon>
        <taxon>Burkholderiales</taxon>
        <taxon>Oxalobacteraceae</taxon>
        <taxon>Telluria group</taxon>
        <taxon>Duganella</taxon>
    </lineage>
</organism>
<name>A0A845GIY8_9BURK</name>
<dbReference type="Proteomes" id="UP000447355">
    <property type="component" value="Unassembled WGS sequence"/>
</dbReference>
<protein>
    <submittedName>
        <fullName evidence="2">Uncharacterized protein</fullName>
    </submittedName>
</protein>
<comment type="caution">
    <text evidence="2">The sequence shown here is derived from an EMBL/GenBank/DDBJ whole genome shotgun (WGS) entry which is preliminary data.</text>
</comment>
<evidence type="ECO:0000313" key="3">
    <source>
        <dbReference type="Proteomes" id="UP000447355"/>
    </source>
</evidence>
<dbReference type="EMBL" id="WWCX01000009">
    <property type="protein sequence ID" value="MYM93951.1"/>
    <property type="molecule type" value="Genomic_DNA"/>
</dbReference>
<gene>
    <name evidence="2" type="ORF">GTP90_08785</name>
</gene>
<dbReference type="AlphaFoldDB" id="A0A845GIY8"/>
<evidence type="ECO:0000256" key="1">
    <source>
        <dbReference type="SAM" id="SignalP"/>
    </source>
</evidence>
<reference evidence="2" key="1">
    <citation type="submission" date="2019-12" db="EMBL/GenBank/DDBJ databases">
        <title>Novel species isolated from a subtropical stream in China.</title>
        <authorList>
            <person name="Lu H."/>
        </authorList>
    </citation>
    <scope>NUCLEOTIDE SEQUENCE [LARGE SCALE GENOMIC DNA]</scope>
    <source>
        <strain evidence="2">FT81W</strain>
    </source>
</reference>
<feature type="signal peptide" evidence="1">
    <location>
        <begin position="1"/>
        <end position="20"/>
    </location>
</feature>
<dbReference type="RefSeq" id="WP_161083143.1">
    <property type="nucleotide sequence ID" value="NZ_WWCX01000009.1"/>
</dbReference>
<proteinExistence type="predicted"/>
<sequence>MLKRSLPFALLLSLTAAAHAQKSPAVMETLGIKIGDTPAQIDKVLTGLGYKLVAKEDYVARLGMPARPQRREYQNLVPRPGMLPNEKGYVKVGFTQQTSTVEAIARRERFDQPVSRAEMEKALIAKYGPITKHGGQLGPLEWMSLESNRYKPNDSPDICKVAVAGNVNYNRFASSYEMCRQTVAVMLTESSNQGAEFRVMEVSLVDFVAHSREAAAVEALAEKERQDEMEKRRQVPVPKI</sequence>
<keyword evidence="1" id="KW-0732">Signal</keyword>
<accession>A0A845GIY8</accession>
<feature type="chain" id="PRO_5032973347" evidence="1">
    <location>
        <begin position="21"/>
        <end position="240"/>
    </location>
</feature>